<dbReference type="Gene3D" id="3.30.930.10">
    <property type="entry name" value="Bira Bifunctional Protein, Domain 2"/>
    <property type="match status" value="1"/>
</dbReference>
<keyword evidence="13" id="KW-0030">Aminoacyl-tRNA synthetase</keyword>
<dbReference type="InterPro" id="IPR012947">
    <property type="entry name" value="tRNA_SAD"/>
</dbReference>
<evidence type="ECO:0000256" key="13">
    <source>
        <dbReference type="ARBA" id="ARBA00023146"/>
    </source>
</evidence>
<evidence type="ECO:0000256" key="4">
    <source>
        <dbReference type="ARBA" id="ARBA00017959"/>
    </source>
</evidence>
<proteinExistence type="inferred from homology"/>
<evidence type="ECO:0000256" key="2">
    <source>
        <dbReference type="ARBA" id="ARBA00008226"/>
    </source>
</evidence>
<dbReference type="PANTHER" id="PTHR11777:SF9">
    <property type="entry name" value="ALANINE--TRNA LIGASE, CYTOPLASMIC"/>
    <property type="match status" value="1"/>
</dbReference>
<dbReference type="InterPro" id="IPR002318">
    <property type="entry name" value="Ala-tRNA-lgiase_IIc"/>
</dbReference>
<evidence type="ECO:0000259" key="16">
    <source>
        <dbReference type="PROSITE" id="PS50860"/>
    </source>
</evidence>
<evidence type="ECO:0000256" key="15">
    <source>
        <dbReference type="SAM" id="Coils"/>
    </source>
</evidence>
<dbReference type="Gene3D" id="2.40.30.130">
    <property type="match status" value="1"/>
</dbReference>
<organism evidence="17 18">
    <name type="scientific">Aerophobetes bacterium</name>
    <dbReference type="NCBI Taxonomy" id="2030807"/>
    <lineage>
        <taxon>Bacteria</taxon>
        <taxon>Candidatus Aerophobota</taxon>
    </lineage>
</organism>
<comment type="similarity">
    <text evidence="2">Belongs to the class-II aminoacyl-tRNA synthetase family.</text>
</comment>
<dbReference type="GO" id="GO:0046872">
    <property type="term" value="F:metal ion binding"/>
    <property type="evidence" value="ECO:0007669"/>
    <property type="project" value="UniProtKB-KW"/>
</dbReference>
<keyword evidence="5" id="KW-0820">tRNA-binding</keyword>
<dbReference type="SUPFAM" id="SSF55681">
    <property type="entry name" value="Class II aaRS and biotin synthetases"/>
    <property type="match status" value="1"/>
</dbReference>
<dbReference type="GO" id="GO:0005829">
    <property type="term" value="C:cytosol"/>
    <property type="evidence" value="ECO:0007669"/>
    <property type="project" value="TreeGrafter"/>
</dbReference>
<dbReference type="FunFam" id="3.30.54.20:FF:000001">
    <property type="entry name" value="Alanine--tRNA ligase"/>
    <property type="match status" value="1"/>
</dbReference>
<dbReference type="FunFam" id="3.30.980.10:FF:000004">
    <property type="entry name" value="Alanine--tRNA ligase, cytoplasmic"/>
    <property type="match status" value="1"/>
</dbReference>
<dbReference type="SUPFAM" id="SSF101353">
    <property type="entry name" value="Putative anticodon-binding domain of alanyl-tRNA synthetase (AlaRS)"/>
    <property type="match status" value="1"/>
</dbReference>
<dbReference type="PROSITE" id="PS50860">
    <property type="entry name" value="AA_TRNA_LIGASE_II_ALA"/>
    <property type="match status" value="1"/>
</dbReference>
<keyword evidence="7" id="KW-0479">Metal-binding</keyword>
<evidence type="ECO:0000313" key="17">
    <source>
        <dbReference type="EMBL" id="TET48262.1"/>
    </source>
</evidence>
<dbReference type="Gene3D" id="3.30.980.10">
    <property type="entry name" value="Threonyl-trna Synthetase, Chain A, domain 2"/>
    <property type="match status" value="1"/>
</dbReference>
<dbReference type="GO" id="GO:0005524">
    <property type="term" value="F:ATP binding"/>
    <property type="evidence" value="ECO:0007669"/>
    <property type="project" value="UniProtKB-KW"/>
</dbReference>
<evidence type="ECO:0000256" key="6">
    <source>
        <dbReference type="ARBA" id="ARBA00022598"/>
    </source>
</evidence>
<dbReference type="CDD" id="cd00673">
    <property type="entry name" value="AlaRS_core"/>
    <property type="match status" value="1"/>
</dbReference>
<keyword evidence="8" id="KW-0547">Nucleotide-binding</keyword>
<gene>
    <name evidence="17" type="primary">alaS</name>
    <name evidence="17" type="ORF">E3J59_00860</name>
</gene>
<dbReference type="PRINTS" id="PR00980">
    <property type="entry name" value="TRNASYNTHALA"/>
</dbReference>
<evidence type="ECO:0000256" key="7">
    <source>
        <dbReference type="ARBA" id="ARBA00022723"/>
    </source>
</evidence>
<dbReference type="GO" id="GO:0000049">
    <property type="term" value="F:tRNA binding"/>
    <property type="evidence" value="ECO:0007669"/>
    <property type="project" value="UniProtKB-KW"/>
</dbReference>
<dbReference type="InterPro" id="IPR018162">
    <property type="entry name" value="Ala-tRNA-ligase_IIc_anticod-bd"/>
</dbReference>
<comment type="cofactor">
    <cofactor evidence="1">
        <name>Zn(2+)</name>
        <dbReference type="ChEBI" id="CHEBI:29105"/>
    </cofactor>
</comment>
<dbReference type="Proteomes" id="UP000320679">
    <property type="component" value="Unassembled WGS sequence"/>
</dbReference>
<dbReference type="InterPro" id="IPR003156">
    <property type="entry name" value="DHHA1_dom"/>
</dbReference>
<protein>
    <recommendedName>
        <fullName evidence="4 14">Alanine--tRNA ligase</fullName>
        <ecNumber evidence="3 14">6.1.1.7</ecNumber>
    </recommendedName>
</protein>
<evidence type="ECO:0000256" key="9">
    <source>
        <dbReference type="ARBA" id="ARBA00022833"/>
    </source>
</evidence>
<dbReference type="InterPro" id="IPR018165">
    <property type="entry name" value="Ala-tRNA-synth_IIc_core"/>
</dbReference>
<evidence type="ECO:0000256" key="11">
    <source>
        <dbReference type="ARBA" id="ARBA00022884"/>
    </source>
</evidence>
<dbReference type="InterPro" id="IPR023033">
    <property type="entry name" value="Ala_tRNA_ligase_euk/bac"/>
</dbReference>
<dbReference type="Pfam" id="PF01411">
    <property type="entry name" value="tRNA-synt_2c"/>
    <property type="match status" value="1"/>
</dbReference>
<feature type="domain" description="Alanyl-transfer RNA synthetases family profile" evidence="16">
    <location>
        <begin position="1"/>
        <end position="666"/>
    </location>
</feature>
<keyword evidence="9" id="KW-0862">Zinc</keyword>
<dbReference type="Gene3D" id="3.30.54.20">
    <property type="match status" value="1"/>
</dbReference>
<dbReference type="AlphaFoldDB" id="A0A523V0G1"/>
<keyword evidence="11" id="KW-0694">RNA-binding</keyword>
<dbReference type="EC" id="6.1.1.7" evidence="3 14"/>
<evidence type="ECO:0000256" key="5">
    <source>
        <dbReference type="ARBA" id="ARBA00022555"/>
    </source>
</evidence>
<keyword evidence="6 17" id="KW-0436">Ligase</keyword>
<dbReference type="InterPro" id="IPR018163">
    <property type="entry name" value="Thr/Ala-tRNA-synth_IIc_edit"/>
</dbReference>
<evidence type="ECO:0000256" key="14">
    <source>
        <dbReference type="NCBIfam" id="TIGR00344"/>
    </source>
</evidence>
<dbReference type="GO" id="GO:0004813">
    <property type="term" value="F:alanine-tRNA ligase activity"/>
    <property type="evidence" value="ECO:0007669"/>
    <property type="project" value="UniProtKB-UniRule"/>
</dbReference>
<dbReference type="SUPFAM" id="SSF50447">
    <property type="entry name" value="Translation proteins"/>
    <property type="match status" value="1"/>
</dbReference>
<dbReference type="PANTHER" id="PTHR11777">
    <property type="entry name" value="ALANYL-TRNA SYNTHETASE"/>
    <property type="match status" value="1"/>
</dbReference>
<evidence type="ECO:0000313" key="18">
    <source>
        <dbReference type="Proteomes" id="UP000320679"/>
    </source>
</evidence>
<dbReference type="GO" id="GO:0006419">
    <property type="term" value="P:alanyl-tRNA aminoacylation"/>
    <property type="evidence" value="ECO:0007669"/>
    <property type="project" value="UniProtKB-UniRule"/>
</dbReference>
<dbReference type="InterPro" id="IPR009000">
    <property type="entry name" value="Transl_B-barrel_sf"/>
</dbReference>
<dbReference type="Pfam" id="PF02272">
    <property type="entry name" value="DHHA1"/>
    <property type="match status" value="1"/>
</dbReference>
<feature type="coiled-coil region" evidence="15">
    <location>
        <begin position="686"/>
        <end position="716"/>
    </location>
</feature>
<evidence type="ECO:0000256" key="12">
    <source>
        <dbReference type="ARBA" id="ARBA00022917"/>
    </source>
</evidence>
<name>A0A523V0G1_UNCAE</name>
<dbReference type="SMART" id="SM00863">
    <property type="entry name" value="tRNA_SAD"/>
    <property type="match status" value="1"/>
</dbReference>
<feature type="non-terminal residue" evidence="17">
    <location>
        <position position="1"/>
    </location>
</feature>
<dbReference type="EMBL" id="SOJK01000038">
    <property type="protein sequence ID" value="TET48262.1"/>
    <property type="molecule type" value="Genomic_DNA"/>
</dbReference>
<dbReference type="InterPro" id="IPR050058">
    <property type="entry name" value="Ala-tRNA_ligase"/>
</dbReference>
<keyword evidence="10" id="KW-0067">ATP-binding</keyword>
<comment type="caution">
    <text evidence="17">The sequence shown here is derived from an EMBL/GenBank/DDBJ whole genome shotgun (WGS) entry which is preliminary data.</text>
</comment>
<dbReference type="NCBIfam" id="TIGR00344">
    <property type="entry name" value="alaS"/>
    <property type="match status" value="1"/>
</dbReference>
<keyword evidence="12" id="KW-0648">Protein biosynthesis</keyword>
<dbReference type="FunFam" id="3.10.310.40:FF:000001">
    <property type="entry name" value="Alanine--tRNA ligase"/>
    <property type="match status" value="1"/>
</dbReference>
<evidence type="ECO:0000256" key="8">
    <source>
        <dbReference type="ARBA" id="ARBA00022741"/>
    </source>
</evidence>
<evidence type="ECO:0000256" key="3">
    <source>
        <dbReference type="ARBA" id="ARBA00013168"/>
    </source>
</evidence>
<dbReference type="GO" id="GO:0002161">
    <property type="term" value="F:aminoacyl-tRNA deacylase activity"/>
    <property type="evidence" value="ECO:0007669"/>
    <property type="project" value="TreeGrafter"/>
</dbReference>
<evidence type="ECO:0000256" key="10">
    <source>
        <dbReference type="ARBA" id="ARBA00022840"/>
    </source>
</evidence>
<dbReference type="SUPFAM" id="SSF55186">
    <property type="entry name" value="ThrRS/AlaRS common domain"/>
    <property type="match status" value="1"/>
</dbReference>
<dbReference type="HAMAP" id="MF_00036_B">
    <property type="entry name" value="Ala_tRNA_synth_B"/>
    <property type="match status" value="1"/>
</dbReference>
<sequence>PPASRLASCQLCFRMNDVDKVGHTSYHHTFFEMLGNFSLGDYFKKEACQWSWEFVTKILNLSQDHIWTTIFREDDETYQIWKKIGIPASRILKKGEEENFWSLGEVGPCGPDTEIFFDRGKKYGCSGMNCLPGCNNCSRWVEIWNLVFMQFNRDKEGKLSPLPSRNIDTGMGLERVAFVLQEADSVYDTDLFSPILDWLEGLLPEGEKERKSLKVISDHLRAFTFLLGEGILPSNTGKGYVARRIIRRAYRFGRKLGLRDTFLYEGVPAVTKMMDKPYPHLKEKEEEIVSLIKAEEEGFQVTLSRGMGILEGIIWELKKRKKRVIPYQDVFRLYDTYGFPLEIAEEIAREEGLTINRKGYDKLLTEQKERGRKRTIEISEKVRVRDSARVAMTRAREIFEKQKLEHNLDTVRIFQAHQKPKLNTTLIGIIKETREVEKIKEGEKAKLILLSTPFYPEGGGQIGDRGKIFNEAGCAEVLDTQRIDDEIILHRVRMLKGELEKASRVVAEVDEKRRKAIARAHTATHLLQAALRKILGETVKQSGSLVGDDRLRFDFSYSAPLSDEQLKKITSLINEKIRENLSITVKEMSLKEAQEKGAIALFGAKYKEKVRLVTIAKFSQEVCGGTHLSSTGEIGILRIISESSIASGIRRMEALVGKRASDSIEEKESLLRRIGEALETGESTILTRIEEKNQKLQKQQEQMKEWQKRLAEVEMENLMQQASRVGDIKLVTGEWQDLSPEILRQTAEKLKVKLKKGIVVLASIVQEKALLVVASTQKELPADEIIKEVCRIAGGNGGGRWDFAQGGTSLPHKVDQALKEVPLIIEKILSH</sequence>
<dbReference type="Gene3D" id="3.10.310.40">
    <property type="match status" value="1"/>
</dbReference>
<dbReference type="Pfam" id="PF07973">
    <property type="entry name" value="tRNA_SAD"/>
    <property type="match status" value="1"/>
</dbReference>
<evidence type="ECO:0000256" key="1">
    <source>
        <dbReference type="ARBA" id="ARBA00001947"/>
    </source>
</evidence>
<accession>A0A523V0G1</accession>
<dbReference type="InterPro" id="IPR045864">
    <property type="entry name" value="aa-tRNA-synth_II/BPL/LPL"/>
</dbReference>
<reference evidence="17 18" key="1">
    <citation type="submission" date="2019-03" db="EMBL/GenBank/DDBJ databases">
        <title>Metabolic potential of uncultured bacteria and archaea associated with petroleum seepage in deep-sea sediments.</title>
        <authorList>
            <person name="Dong X."/>
            <person name="Hubert C."/>
        </authorList>
    </citation>
    <scope>NUCLEOTIDE SEQUENCE [LARGE SCALE GENOMIC DNA]</scope>
    <source>
        <strain evidence="17">E29_bin78</strain>
    </source>
</reference>
<keyword evidence="15" id="KW-0175">Coiled coil</keyword>
<dbReference type="InterPro" id="IPR018164">
    <property type="entry name" value="Ala-tRNA-synth_IIc_N"/>
</dbReference>